<organism evidence="1 2">
    <name type="scientific">Hypoxylon rubiginosum</name>
    <dbReference type="NCBI Taxonomy" id="110542"/>
    <lineage>
        <taxon>Eukaryota</taxon>
        <taxon>Fungi</taxon>
        <taxon>Dikarya</taxon>
        <taxon>Ascomycota</taxon>
        <taxon>Pezizomycotina</taxon>
        <taxon>Sordariomycetes</taxon>
        <taxon>Xylariomycetidae</taxon>
        <taxon>Xylariales</taxon>
        <taxon>Hypoxylaceae</taxon>
        <taxon>Hypoxylon</taxon>
    </lineage>
</organism>
<evidence type="ECO:0000313" key="2">
    <source>
        <dbReference type="Proteomes" id="UP001497680"/>
    </source>
</evidence>
<name>A0ACC0CN27_9PEZI</name>
<dbReference type="EMBL" id="MU394385">
    <property type="protein sequence ID" value="KAI6081810.1"/>
    <property type="molecule type" value="Genomic_DNA"/>
</dbReference>
<proteinExistence type="predicted"/>
<accession>A0ACC0CN27</accession>
<dbReference type="Proteomes" id="UP001497680">
    <property type="component" value="Unassembled WGS sequence"/>
</dbReference>
<sequence>MSWHHHLFMLSIWPVVYLFRKAKSLPYVWKDSPQSPRDNNSDSSIKEWMDDSKILAELLQESSRTSIKFISIDVHACNSEPSRITDIGVSLWETGMADDSQGLSYHWQIKDNLQLSNQYALDDPNAYAFGSTKFISETEIETMLNELFKAIMARCQKILLLDMESTSR</sequence>
<evidence type="ECO:0000313" key="1">
    <source>
        <dbReference type="EMBL" id="KAI6081810.1"/>
    </source>
</evidence>
<protein>
    <submittedName>
        <fullName evidence="1">Uncharacterized protein</fullName>
    </submittedName>
</protein>
<reference evidence="1 2" key="1">
    <citation type="journal article" date="2022" name="New Phytol.">
        <title>Ecological generalism drives hyperdiversity of secondary metabolite gene clusters in xylarialean endophytes.</title>
        <authorList>
            <person name="Franco M.E.E."/>
            <person name="Wisecaver J.H."/>
            <person name="Arnold A.E."/>
            <person name="Ju Y.M."/>
            <person name="Slot J.C."/>
            <person name="Ahrendt S."/>
            <person name="Moore L.P."/>
            <person name="Eastman K.E."/>
            <person name="Scott K."/>
            <person name="Konkel Z."/>
            <person name="Mondo S.J."/>
            <person name="Kuo A."/>
            <person name="Hayes R.D."/>
            <person name="Haridas S."/>
            <person name="Andreopoulos B."/>
            <person name="Riley R."/>
            <person name="LaButti K."/>
            <person name="Pangilinan J."/>
            <person name="Lipzen A."/>
            <person name="Amirebrahimi M."/>
            <person name="Yan J."/>
            <person name="Adam C."/>
            <person name="Keymanesh K."/>
            <person name="Ng V."/>
            <person name="Louie K."/>
            <person name="Northen T."/>
            <person name="Drula E."/>
            <person name="Henrissat B."/>
            <person name="Hsieh H.M."/>
            <person name="Youens-Clark K."/>
            <person name="Lutzoni F."/>
            <person name="Miadlikowska J."/>
            <person name="Eastwood D.C."/>
            <person name="Hamelin R.C."/>
            <person name="Grigoriev I.V."/>
            <person name="U'Ren J.M."/>
        </authorList>
    </citation>
    <scope>NUCLEOTIDE SEQUENCE [LARGE SCALE GENOMIC DNA]</scope>
    <source>
        <strain evidence="1 2">ER1909</strain>
    </source>
</reference>
<gene>
    <name evidence="1" type="ORF">F4821DRAFT_248432</name>
</gene>
<comment type="caution">
    <text evidence="1">The sequence shown here is derived from an EMBL/GenBank/DDBJ whole genome shotgun (WGS) entry which is preliminary data.</text>
</comment>
<keyword evidence="2" id="KW-1185">Reference proteome</keyword>